<reference evidence="1 2" key="1">
    <citation type="journal article" date="2019" name="Nat. Ecol. Evol.">
        <title>Megaphylogeny resolves global patterns of mushroom evolution.</title>
        <authorList>
            <person name="Varga T."/>
            <person name="Krizsan K."/>
            <person name="Foldi C."/>
            <person name="Dima B."/>
            <person name="Sanchez-Garcia M."/>
            <person name="Sanchez-Ramirez S."/>
            <person name="Szollosi G.J."/>
            <person name="Szarkandi J.G."/>
            <person name="Papp V."/>
            <person name="Albert L."/>
            <person name="Andreopoulos W."/>
            <person name="Angelini C."/>
            <person name="Antonin V."/>
            <person name="Barry K.W."/>
            <person name="Bougher N.L."/>
            <person name="Buchanan P."/>
            <person name="Buyck B."/>
            <person name="Bense V."/>
            <person name="Catcheside P."/>
            <person name="Chovatia M."/>
            <person name="Cooper J."/>
            <person name="Damon W."/>
            <person name="Desjardin D."/>
            <person name="Finy P."/>
            <person name="Geml J."/>
            <person name="Haridas S."/>
            <person name="Hughes K."/>
            <person name="Justo A."/>
            <person name="Karasinski D."/>
            <person name="Kautmanova I."/>
            <person name="Kiss B."/>
            <person name="Kocsube S."/>
            <person name="Kotiranta H."/>
            <person name="LaButti K.M."/>
            <person name="Lechner B.E."/>
            <person name="Liimatainen K."/>
            <person name="Lipzen A."/>
            <person name="Lukacs Z."/>
            <person name="Mihaltcheva S."/>
            <person name="Morgado L.N."/>
            <person name="Niskanen T."/>
            <person name="Noordeloos M.E."/>
            <person name="Ohm R.A."/>
            <person name="Ortiz-Santana B."/>
            <person name="Ovrebo C."/>
            <person name="Racz N."/>
            <person name="Riley R."/>
            <person name="Savchenko A."/>
            <person name="Shiryaev A."/>
            <person name="Soop K."/>
            <person name="Spirin V."/>
            <person name="Szebenyi C."/>
            <person name="Tomsovsky M."/>
            <person name="Tulloss R.E."/>
            <person name="Uehling J."/>
            <person name="Grigoriev I.V."/>
            <person name="Vagvolgyi C."/>
            <person name="Papp T."/>
            <person name="Martin F.M."/>
            <person name="Miettinen O."/>
            <person name="Hibbett D.S."/>
            <person name="Nagy L.G."/>
        </authorList>
    </citation>
    <scope>NUCLEOTIDE SEQUENCE [LARGE SCALE GENOMIC DNA]</scope>
    <source>
        <strain evidence="1 2">FP101781</strain>
    </source>
</reference>
<protein>
    <submittedName>
        <fullName evidence="1">Uncharacterized protein</fullName>
    </submittedName>
</protein>
<evidence type="ECO:0000313" key="2">
    <source>
        <dbReference type="Proteomes" id="UP000298030"/>
    </source>
</evidence>
<keyword evidence="2" id="KW-1185">Reference proteome</keyword>
<sequence length="230" mass="25637">MSSGQFVLPATVIRYIEAGVPQRQLDSVLHLSQSGSENGPFASLDALYHHILNSAHNPDNDPHMVVKWILSIRFALGPRTLGGPPPAKFWRQLLEDVDGELSYRLGPVSSLITVPQADNTSAPITIYHKSLTDFLSAKTRCGDLYVDDTELHSFVASRIVAILKHKGPVVSFVSPDHDFFKFLQYFRYLKLLAPAGSAPSSSDALILEHSLRDFWSSWARIRNMSWHLAT</sequence>
<proteinExistence type="predicted"/>
<dbReference type="AlphaFoldDB" id="A0A4Y7SRN9"/>
<dbReference type="Proteomes" id="UP000298030">
    <property type="component" value="Unassembled WGS sequence"/>
</dbReference>
<dbReference type="OrthoDB" id="3262196at2759"/>
<accession>A0A4Y7SRN9</accession>
<gene>
    <name evidence="1" type="ORF">FA13DRAFT_1303741</name>
</gene>
<comment type="caution">
    <text evidence="1">The sequence shown here is derived from an EMBL/GenBank/DDBJ whole genome shotgun (WGS) entry which is preliminary data.</text>
</comment>
<organism evidence="1 2">
    <name type="scientific">Coprinellus micaceus</name>
    <name type="common">Glistening ink-cap mushroom</name>
    <name type="synonym">Coprinus micaceus</name>
    <dbReference type="NCBI Taxonomy" id="71717"/>
    <lineage>
        <taxon>Eukaryota</taxon>
        <taxon>Fungi</taxon>
        <taxon>Dikarya</taxon>
        <taxon>Basidiomycota</taxon>
        <taxon>Agaricomycotina</taxon>
        <taxon>Agaricomycetes</taxon>
        <taxon>Agaricomycetidae</taxon>
        <taxon>Agaricales</taxon>
        <taxon>Agaricineae</taxon>
        <taxon>Psathyrellaceae</taxon>
        <taxon>Coprinellus</taxon>
    </lineage>
</organism>
<name>A0A4Y7SRN9_COPMI</name>
<dbReference type="EMBL" id="QPFP01000065">
    <property type="protein sequence ID" value="TEB24533.1"/>
    <property type="molecule type" value="Genomic_DNA"/>
</dbReference>
<evidence type="ECO:0000313" key="1">
    <source>
        <dbReference type="EMBL" id="TEB24533.1"/>
    </source>
</evidence>